<gene>
    <name evidence="2" type="ORF">RQ831_22290</name>
</gene>
<evidence type="ECO:0000313" key="2">
    <source>
        <dbReference type="EMBL" id="MDT8333790.1"/>
    </source>
</evidence>
<evidence type="ECO:0000256" key="1">
    <source>
        <dbReference type="SAM" id="MobiDB-lite"/>
    </source>
</evidence>
<organism evidence="2 3">
    <name type="scientific">Roseomonas gilardii</name>
    <dbReference type="NCBI Taxonomy" id="257708"/>
    <lineage>
        <taxon>Bacteria</taxon>
        <taxon>Pseudomonadati</taxon>
        <taxon>Pseudomonadota</taxon>
        <taxon>Alphaproteobacteria</taxon>
        <taxon>Acetobacterales</taxon>
        <taxon>Roseomonadaceae</taxon>
        <taxon>Roseomonas</taxon>
    </lineage>
</organism>
<evidence type="ECO:0000313" key="3">
    <source>
        <dbReference type="Proteomes" id="UP001258945"/>
    </source>
</evidence>
<sequence length="238" mass="26255">MPSVPPGPSAYQRCPSQRDRANSPDAASALGISLTHIRRWKHFLSGRGSLLSPEEVRGLFAELQFLSELIARQGAAVAVAAWLGPERSHQDFIFGNTAVEIKSLAGTERSSVRISSEDQLESLNDRLFLRVYRLSIGSDGAQVLSLNRMIAQVQGLIGDPDVANAFERRLVTYGYAPLPEYDEPVFVVSETTTYDVRDGFPRMIRSRLPDGVIKIGYEIKLEAITDYKCDGEKPLEGA</sequence>
<reference evidence="2 3" key="1">
    <citation type="journal article" date="2019" name="Microb. Pathog.">
        <title>Comparison of VITEK 2, MALDI-TOF MS, 16S rRNA gene sequencing, and whole-genome sequencing for identification of Roseomonas mucosa.</title>
        <authorList>
            <person name="Rudolph W.W."/>
            <person name="Gunzer F."/>
            <person name="Trauth M."/>
            <person name="Bunk B."/>
            <person name="Bigge R."/>
            <person name="Schrottner P."/>
        </authorList>
    </citation>
    <scope>NUCLEOTIDE SEQUENCE [LARGE SCALE GENOMIC DNA]</scope>
    <source>
        <strain evidence="2 3">DSM 103800</strain>
    </source>
</reference>
<dbReference type="EMBL" id="JAVVDO010000076">
    <property type="protein sequence ID" value="MDT8333790.1"/>
    <property type="molecule type" value="Genomic_DNA"/>
</dbReference>
<dbReference type="Proteomes" id="UP001258945">
    <property type="component" value="Unassembled WGS sequence"/>
</dbReference>
<keyword evidence="3" id="KW-1185">Reference proteome</keyword>
<proteinExistence type="predicted"/>
<protein>
    <submittedName>
        <fullName evidence="2">PD-(D/E)XK motif protein</fullName>
    </submittedName>
</protein>
<dbReference type="Pfam" id="PF14390">
    <property type="entry name" value="DUF4420"/>
    <property type="match status" value="1"/>
</dbReference>
<name>A0ABU3MNN7_9PROT</name>
<dbReference type="InterPro" id="IPR025534">
    <property type="entry name" value="DUF4420"/>
</dbReference>
<dbReference type="RefSeq" id="WP_314285484.1">
    <property type="nucleotide sequence ID" value="NZ_JAVVDO010000076.1"/>
</dbReference>
<comment type="caution">
    <text evidence="2">The sequence shown here is derived from an EMBL/GenBank/DDBJ whole genome shotgun (WGS) entry which is preliminary data.</text>
</comment>
<feature type="region of interest" description="Disordered" evidence="1">
    <location>
        <begin position="1"/>
        <end position="25"/>
    </location>
</feature>
<accession>A0ABU3MNN7</accession>